<dbReference type="EMBL" id="JGCY01000294">
    <property type="protein sequence ID" value="EXY74337.1"/>
    <property type="molecule type" value="Genomic_DNA"/>
</dbReference>
<gene>
    <name evidence="1" type="ORF">M124_1876</name>
</gene>
<protein>
    <submittedName>
        <fullName evidence="1">Uncharacterized protein</fullName>
    </submittedName>
</protein>
<dbReference type="Proteomes" id="UP000020529">
    <property type="component" value="Unassembled WGS sequence"/>
</dbReference>
<dbReference type="PATRIC" id="fig|1339315.3.peg.2632"/>
<reference evidence="1 2" key="1">
    <citation type="submission" date="2014-02" db="EMBL/GenBank/DDBJ databases">
        <authorList>
            <person name="Sears C."/>
            <person name="Carroll K."/>
            <person name="Sack B.R."/>
            <person name="Qadri F."/>
            <person name="Myers L.L."/>
            <person name="Chung G.-T."/>
            <person name="Escheverria P."/>
            <person name="Fraser C.M."/>
            <person name="Sadzewicz L."/>
            <person name="Shefchek K.A."/>
            <person name="Tallon L."/>
            <person name="Das S.P."/>
            <person name="Daugherty S."/>
            <person name="Mongodin E.F."/>
        </authorList>
    </citation>
    <scope>NUCLEOTIDE SEQUENCE [LARGE SCALE GENOMIC DNA]</scope>
    <source>
        <strain evidence="2">3988T(B)14</strain>
    </source>
</reference>
<comment type="caution">
    <text evidence="1">The sequence shown here is derived from an EMBL/GenBank/DDBJ whole genome shotgun (WGS) entry which is preliminary data.</text>
</comment>
<accession>A0A015SVP1</accession>
<dbReference type="AlphaFoldDB" id="A0A015SVP1"/>
<evidence type="ECO:0000313" key="2">
    <source>
        <dbReference type="Proteomes" id="UP000020529"/>
    </source>
</evidence>
<evidence type="ECO:0000313" key="1">
    <source>
        <dbReference type="EMBL" id="EXY74337.1"/>
    </source>
</evidence>
<proteinExistence type="predicted"/>
<organism evidence="1 2">
    <name type="scientific">Bacteroides fragilis str. 3988T(B)14</name>
    <dbReference type="NCBI Taxonomy" id="1339315"/>
    <lineage>
        <taxon>Bacteria</taxon>
        <taxon>Pseudomonadati</taxon>
        <taxon>Bacteroidota</taxon>
        <taxon>Bacteroidia</taxon>
        <taxon>Bacteroidales</taxon>
        <taxon>Bacteroidaceae</taxon>
        <taxon>Bacteroides</taxon>
    </lineage>
</organism>
<name>A0A015SVP1_BACFG</name>
<sequence length="39" mass="4619">MGCVVIICYRFIILMFCKSEENISMKQELLSIFDRCNLN</sequence>